<feature type="compositionally biased region" description="Polar residues" evidence="1">
    <location>
        <begin position="565"/>
        <end position="574"/>
    </location>
</feature>
<feature type="compositionally biased region" description="Pro residues" evidence="1">
    <location>
        <begin position="545"/>
        <end position="554"/>
    </location>
</feature>
<dbReference type="AlphaFoldDB" id="A0A2H6KAP7"/>
<gene>
    <name evidence="2" type="ORF">BOVATA_015490</name>
</gene>
<feature type="region of interest" description="Disordered" evidence="1">
    <location>
        <begin position="437"/>
        <end position="695"/>
    </location>
</feature>
<protein>
    <submittedName>
        <fullName evidence="2">Ribosome-binding protein 1, putative</fullName>
    </submittedName>
</protein>
<evidence type="ECO:0000313" key="2">
    <source>
        <dbReference type="EMBL" id="GBE60056.1"/>
    </source>
</evidence>
<dbReference type="VEuPathDB" id="PiroplasmaDB:BOVATA_015490"/>
<accession>A0A2H6KAP7</accession>
<reference evidence="2 3" key="1">
    <citation type="journal article" date="2017" name="BMC Genomics">
        <title>Whole-genome assembly of Babesia ovata and comparative genomics between closely related pathogens.</title>
        <authorList>
            <person name="Yamagishi J."/>
            <person name="Asada M."/>
            <person name="Hakimi H."/>
            <person name="Tanaka T.Q."/>
            <person name="Sugimoto C."/>
            <person name="Kawazu S."/>
        </authorList>
    </citation>
    <scope>NUCLEOTIDE SEQUENCE [LARGE SCALE GENOMIC DNA]</scope>
    <source>
        <strain evidence="2 3">Miyake</strain>
    </source>
</reference>
<organism evidence="2 3">
    <name type="scientific">Babesia ovata</name>
    <dbReference type="NCBI Taxonomy" id="189622"/>
    <lineage>
        <taxon>Eukaryota</taxon>
        <taxon>Sar</taxon>
        <taxon>Alveolata</taxon>
        <taxon>Apicomplexa</taxon>
        <taxon>Aconoidasida</taxon>
        <taxon>Piroplasmida</taxon>
        <taxon>Babesiidae</taxon>
        <taxon>Babesia</taxon>
    </lineage>
</organism>
<proteinExistence type="predicted"/>
<dbReference type="EMBL" id="BDSA01000002">
    <property type="protein sequence ID" value="GBE60056.1"/>
    <property type="molecule type" value="Genomic_DNA"/>
</dbReference>
<keyword evidence="3" id="KW-1185">Reference proteome</keyword>
<feature type="compositionally biased region" description="Low complexity" evidence="1">
    <location>
        <begin position="555"/>
        <end position="564"/>
    </location>
</feature>
<name>A0A2H6KAP7_9APIC</name>
<evidence type="ECO:0000256" key="1">
    <source>
        <dbReference type="SAM" id="MobiDB-lite"/>
    </source>
</evidence>
<feature type="region of interest" description="Disordered" evidence="1">
    <location>
        <begin position="910"/>
        <end position="933"/>
    </location>
</feature>
<dbReference type="GeneID" id="39873826"/>
<comment type="caution">
    <text evidence="2">The sequence shown here is derived from an EMBL/GenBank/DDBJ whole genome shotgun (WGS) entry which is preliminary data.</text>
</comment>
<sequence length="947" mass="102255">MDTMAKNATALNTLKDCLQFLEWLHGDKLGQQMKGLISSRLKRLLDKRYNTVDPSQIEKALSTFLSSVHTFHTKLCKSPQPKYTGPQTAKNALNALLDCIPKLLAAVYFLRYQVDANFAALGGGGWKDDGQVGWVEMYARMRQGAASMAGPVDKYLIASSGDTTYGGIIPGGFAPGDLKPGYLQGGYSPASQMAGDLQNILEKETNAHNLFRDVYSTTVIPDSGAGTPNVANALRLVQDFCRIFGEVTNEIDFKMHLYSKDKCIEWDKLQAHCKKLISPLEQIFTGGRFSFTGYGREYEKLNKQDVAKKMASWFKKHLETVKEKLAQIKAFSSVKDSKKLKSGKPLTNQHSTALQNYFTKQFIPYGFTFYGHQYNKNAPYDLLKGQWDTAISELQSSDGGLQRLVDILNGEQCKAEEEQRKQRQNDDDQPEEIDEELLEEPEDEELKDGKIVTLPKPGAAKPVITKAEAAKPTATGAEGAQNQGKKAEGAQNQGKKSEGAQNQGKKTGVDPNQNNGQSEEKSPALPVGKPPAPAQSSDVKGAPGPSGPAGPEPPGSSSAPGSSGNQIVQVQKPDTVSPVPPPLLAAPAPAGQPGVGQGSPGGDAPTPQPVSPKDTVLAQPTGVPGSDAGITGGKGTRQDSGQGVGQPTTQPSDLNSSGVATTSVVPASDPGSGGSEGSPQDTVKEDPCPSAKGFTKIKLWPNSSTYCVRTADYDRQDEINKKWYDKVKHGLEAAEERKRQDEKEKQQKEAEERQLQEEVEEYKRKLLQGMQMETKILNEHPGIPTYADADKVKAKTMLRSGYTPVDLKEPGFTPSVPDGNGITGGRGVPDSMPPPAFTFTGHPLDSKKMKNPVQHPPPEHKPLGQLLVPKPAARSAPRIKRPEKKAPFSAPAPSLITAPVDDMARLQFTDISVVDPSGPSRSTQDVPLPPQIDPAHHKIFDVKVFLP</sequence>
<dbReference type="CDD" id="cd22249">
    <property type="entry name" value="UDM1_RNF168_RNF169-like"/>
    <property type="match status" value="1"/>
</dbReference>
<evidence type="ECO:0000313" key="3">
    <source>
        <dbReference type="Proteomes" id="UP000236319"/>
    </source>
</evidence>
<feature type="compositionally biased region" description="Acidic residues" evidence="1">
    <location>
        <begin position="437"/>
        <end position="446"/>
    </location>
</feature>
<dbReference type="Proteomes" id="UP000236319">
    <property type="component" value="Unassembled WGS sequence"/>
</dbReference>
<dbReference type="RefSeq" id="XP_028866299.1">
    <property type="nucleotide sequence ID" value="XM_029010466.1"/>
</dbReference>
<feature type="compositionally biased region" description="Polar residues" evidence="1">
    <location>
        <begin position="480"/>
        <end position="517"/>
    </location>
</feature>
<dbReference type="OrthoDB" id="367190at2759"/>
<feature type="region of interest" description="Disordered" evidence="1">
    <location>
        <begin position="732"/>
        <end position="757"/>
    </location>
</feature>
<feature type="compositionally biased region" description="Polar residues" evidence="1">
    <location>
        <begin position="638"/>
        <end position="665"/>
    </location>
</feature>
<feature type="region of interest" description="Disordered" evidence="1">
    <location>
        <begin position="803"/>
        <end position="896"/>
    </location>
</feature>